<evidence type="ECO:0000313" key="12">
    <source>
        <dbReference type="Proteomes" id="UP000522663"/>
    </source>
</evidence>
<dbReference type="InterPro" id="IPR013694">
    <property type="entry name" value="VIT"/>
</dbReference>
<dbReference type="AlphaFoldDB" id="A0A7K9YXA3"/>
<gene>
    <name evidence="11" type="primary">Itih6</name>
    <name evidence="11" type="ORF">ODOGUJ_R05721</name>
</gene>
<feature type="signal peptide" evidence="8">
    <location>
        <begin position="1"/>
        <end position="24"/>
    </location>
</feature>
<comment type="subcellular location">
    <subcellularLocation>
        <location evidence="1">Secreted</location>
    </subcellularLocation>
</comment>
<feature type="domain" description="VWFA" evidence="9">
    <location>
        <begin position="263"/>
        <end position="466"/>
    </location>
</feature>
<dbReference type="InterPro" id="IPR010600">
    <property type="entry name" value="ITI_HC_C"/>
</dbReference>
<evidence type="ECO:0000256" key="5">
    <source>
        <dbReference type="ARBA" id="ARBA00022729"/>
    </source>
</evidence>
<dbReference type="PANTHER" id="PTHR10338:SF155">
    <property type="entry name" value="INTER-ALPHA-TRYPSIN INHIBITOR HEAVY CHAIN H6"/>
    <property type="match status" value="1"/>
</dbReference>
<feature type="non-terminal residue" evidence="11">
    <location>
        <position position="1"/>
    </location>
</feature>
<evidence type="ECO:0000256" key="6">
    <source>
        <dbReference type="ARBA" id="ARBA00022900"/>
    </source>
</evidence>
<evidence type="ECO:0000256" key="3">
    <source>
        <dbReference type="ARBA" id="ARBA00022525"/>
    </source>
</evidence>
<keyword evidence="12" id="KW-1185">Reference proteome</keyword>
<feature type="domain" description="VIT" evidence="10">
    <location>
        <begin position="15"/>
        <end position="144"/>
    </location>
</feature>
<evidence type="ECO:0000256" key="7">
    <source>
        <dbReference type="ARBA" id="ARBA00023180"/>
    </source>
</evidence>
<dbReference type="Gene3D" id="3.40.50.410">
    <property type="entry name" value="von Willebrand factor, type A domain"/>
    <property type="match status" value="1"/>
</dbReference>
<evidence type="ECO:0000256" key="2">
    <source>
        <dbReference type="ARBA" id="ARBA00010158"/>
    </source>
</evidence>
<name>A0A7K9YXA3_9GALL</name>
<keyword evidence="6" id="KW-0722">Serine protease inhibitor</keyword>
<dbReference type="OrthoDB" id="299997at2759"/>
<dbReference type="InterPro" id="IPR036465">
    <property type="entry name" value="vWFA_dom_sf"/>
</dbReference>
<comment type="similarity">
    <text evidence="2">Belongs to the ITIH family.</text>
</comment>
<dbReference type="InterPro" id="IPR002035">
    <property type="entry name" value="VWF_A"/>
</dbReference>
<comment type="caution">
    <text evidence="11">The sequence shown here is derived from an EMBL/GenBank/DDBJ whole genome shotgun (WGS) entry which is preliminary data.</text>
</comment>
<evidence type="ECO:0000259" key="10">
    <source>
        <dbReference type="PROSITE" id="PS51468"/>
    </source>
</evidence>
<dbReference type="Pfam" id="PF08487">
    <property type="entry name" value="VIT"/>
    <property type="match status" value="1"/>
</dbReference>
<evidence type="ECO:0000256" key="4">
    <source>
        <dbReference type="ARBA" id="ARBA00022690"/>
    </source>
</evidence>
<reference evidence="11 12" key="1">
    <citation type="submission" date="2019-09" db="EMBL/GenBank/DDBJ databases">
        <title>Bird 10,000 Genomes (B10K) Project - Family phase.</title>
        <authorList>
            <person name="Zhang G."/>
        </authorList>
    </citation>
    <scope>NUCLEOTIDE SEQUENCE [LARGE SCALE GENOMIC DNA]</scope>
    <source>
        <strain evidence="11">B10K-DU-001-53</strain>
        <tissue evidence="11">Muscle</tissue>
    </source>
</reference>
<dbReference type="GO" id="GO:0004867">
    <property type="term" value="F:serine-type endopeptidase inhibitor activity"/>
    <property type="evidence" value="ECO:0007669"/>
    <property type="project" value="UniProtKB-KW"/>
</dbReference>
<dbReference type="SMART" id="SM00609">
    <property type="entry name" value="VIT"/>
    <property type="match status" value="1"/>
</dbReference>
<evidence type="ECO:0000256" key="8">
    <source>
        <dbReference type="SAM" id="SignalP"/>
    </source>
</evidence>
<dbReference type="SUPFAM" id="SSF53300">
    <property type="entry name" value="vWA-like"/>
    <property type="match status" value="1"/>
</dbReference>
<sequence>MEELRRAWAWCWVLPLLLPTPALCLGPELPMTSFGVSATIVSRYASTCVCSTASNPDPVPRHAAFRLDLLPAAFITNFTVTVDGKAHQAEVMEKRRARELYEAARRQGKTAAHVGTKEKETQRFHVTVSVAAGGDASFELCYEELLRRRLGTYRYAVRLHPQRVVAELHVELSIAERAGIAELRVLPLLRGRVTPSVRVEKGTHCARVAFAPTPQEQAALGVISDFVVEYDVARRDAAGDVELYDGHFVHFFAPAGLSPIPKDIVFVIDVSGSMSGTKLKQVVPDAPQTPFLGASLLSLCLYPQTKAAMRSILGDLRPRDRFNIVAFAEAACVWREDGSVPATASLLRSATRYVDALQADGWTDINRALQVAAALLRRPAEEPRVPLLLLLTDGEPTAGVTNIPRILSNAHRALSPSSALLFGLAFGDDADLALLRRLAAASGGTAQHVPEEADAAFRLADVVREIDSPLLRDVVLTYPGAMAQHVTPKLFPGYFQGSELVVAGRLEPGTERLRVQASGQGDTGELHADTEVVANVTELPPGCPQHPAALLGGFVRRLWAYVTIQELLRAQLGANSTAVRCQLATEATELSLHYHFVTPFTSLVVVTPGDGGLTSPPSVTTATHSPTATLAVTGTPDGAVTATATAQAELRDHTVMGNTVPPTVQPQVPPQLWVPPAPWGEPRLPRGPGDAVLLQTDEAELMAPGVGDEEFVESLNPPIYVVLTPTVRGGYQRGWRGSQMTPPTVPPPSPTVDGDPHFVARIQGTPYPLCFTLDGRPGDILQLLTDPSLGLAVRGHLVSAPSWPSTPSRPRTFFDAVTISGTTVVITVTLHGVHVTGEGAPISLPFSHPTQLHLPPVVLVLGLGGRLHLQWGPRLEFLVLRHRYSRPGALQCDHLGFYVTNGSGLSPRAGGLLGRLRGISLSPLGTPGTVQISRGEVMVTATLVTKELQVAQGTARPGHCWLVPRSKVPVLLGGPYGDFLSPSLLSA</sequence>
<dbReference type="Proteomes" id="UP000522663">
    <property type="component" value="Unassembled WGS sequence"/>
</dbReference>
<dbReference type="EMBL" id="VXAB01011709">
    <property type="protein sequence ID" value="NXJ14047.1"/>
    <property type="molecule type" value="Genomic_DNA"/>
</dbReference>
<dbReference type="Pfam" id="PF13768">
    <property type="entry name" value="VWA_3"/>
    <property type="match status" value="2"/>
</dbReference>
<feature type="chain" id="PRO_5029510637" evidence="8">
    <location>
        <begin position="25"/>
        <end position="987"/>
    </location>
</feature>
<accession>A0A7K9YXA3</accession>
<dbReference type="Pfam" id="PF06668">
    <property type="entry name" value="ITI_HC_C"/>
    <property type="match status" value="1"/>
</dbReference>
<dbReference type="SMART" id="SM00327">
    <property type="entry name" value="VWA"/>
    <property type="match status" value="1"/>
</dbReference>
<dbReference type="PANTHER" id="PTHR10338">
    <property type="entry name" value="INTER-ALPHA-TRYPSIN INHIBITOR HEAVY CHAIN FAMILY MEMBER"/>
    <property type="match status" value="1"/>
</dbReference>
<evidence type="ECO:0000313" key="11">
    <source>
        <dbReference type="EMBL" id="NXJ14047.1"/>
    </source>
</evidence>
<evidence type="ECO:0000259" key="9">
    <source>
        <dbReference type="PROSITE" id="PS50234"/>
    </source>
</evidence>
<evidence type="ECO:0000256" key="1">
    <source>
        <dbReference type="ARBA" id="ARBA00004613"/>
    </source>
</evidence>
<organism evidence="11 12">
    <name type="scientific">Odontophorus gujanensis</name>
    <name type="common">marbled wood quail</name>
    <dbReference type="NCBI Taxonomy" id="886794"/>
    <lineage>
        <taxon>Eukaryota</taxon>
        <taxon>Metazoa</taxon>
        <taxon>Chordata</taxon>
        <taxon>Craniata</taxon>
        <taxon>Vertebrata</taxon>
        <taxon>Euteleostomi</taxon>
        <taxon>Archelosauria</taxon>
        <taxon>Archosauria</taxon>
        <taxon>Dinosauria</taxon>
        <taxon>Saurischia</taxon>
        <taxon>Theropoda</taxon>
        <taxon>Coelurosauria</taxon>
        <taxon>Aves</taxon>
        <taxon>Neognathae</taxon>
        <taxon>Galloanserae</taxon>
        <taxon>Galliformes</taxon>
        <taxon>Odontophoridae</taxon>
        <taxon>Odontophorus</taxon>
    </lineage>
</organism>
<keyword evidence="4" id="KW-0646">Protease inhibitor</keyword>
<keyword evidence="7" id="KW-0325">Glycoprotein</keyword>
<keyword evidence="5 8" id="KW-0732">Signal</keyword>
<dbReference type="GO" id="GO:0030212">
    <property type="term" value="P:hyaluronan metabolic process"/>
    <property type="evidence" value="ECO:0007669"/>
    <property type="project" value="InterPro"/>
</dbReference>
<protein>
    <submittedName>
        <fullName evidence="11">ITIH6 inhibitor</fullName>
    </submittedName>
</protein>
<keyword evidence="3" id="KW-0964">Secreted</keyword>
<feature type="non-terminal residue" evidence="11">
    <location>
        <position position="987"/>
    </location>
</feature>
<proteinExistence type="inferred from homology"/>
<dbReference type="PROSITE" id="PS51468">
    <property type="entry name" value="VIT"/>
    <property type="match status" value="1"/>
</dbReference>
<dbReference type="InterPro" id="IPR050934">
    <property type="entry name" value="ITIH"/>
</dbReference>
<dbReference type="PROSITE" id="PS50234">
    <property type="entry name" value="VWFA"/>
    <property type="match status" value="1"/>
</dbReference>
<dbReference type="GO" id="GO:0005576">
    <property type="term" value="C:extracellular region"/>
    <property type="evidence" value="ECO:0007669"/>
    <property type="project" value="UniProtKB-SubCell"/>
</dbReference>